<accession>A0ABX0NQ66</accession>
<gene>
    <name evidence="2" type="ORF">F2P45_07860</name>
</gene>
<evidence type="ECO:0000313" key="3">
    <source>
        <dbReference type="Proteomes" id="UP000609726"/>
    </source>
</evidence>
<feature type="chain" id="PRO_5046757050" evidence="1">
    <location>
        <begin position="22"/>
        <end position="79"/>
    </location>
</feature>
<keyword evidence="1" id="KW-0732">Signal</keyword>
<dbReference type="Proteomes" id="UP000609726">
    <property type="component" value="Unassembled WGS sequence"/>
</dbReference>
<evidence type="ECO:0000256" key="1">
    <source>
        <dbReference type="SAM" id="SignalP"/>
    </source>
</evidence>
<organism evidence="2 3">
    <name type="scientific">Massilia mucilaginosa</name>
    <dbReference type="NCBI Taxonomy" id="2609282"/>
    <lineage>
        <taxon>Bacteria</taxon>
        <taxon>Pseudomonadati</taxon>
        <taxon>Pseudomonadota</taxon>
        <taxon>Betaproteobacteria</taxon>
        <taxon>Burkholderiales</taxon>
        <taxon>Oxalobacteraceae</taxon>
        <taxon>Telluria group</taxon>
        <taxon>Massilia</taxon>
    </lineage>
</organism>
<feature type="signal peptide" evidence="1">
    <location>
        <begin position="1"/>
        <end position="21"/>
    </location>
</feature>
<comment type="caution">
    <text evidence="2">The sequence shown here is derived from an EMBL/GenBank/DDBJ whole genome shotgun (WGS) entry which is preliminary data.</text>
</comment>
<evidence type="ECO:0000313" key="2">
    <source>
        <dbReference type="EMBL" id="NHZ88934.1"/>
    </source>
</evidence>
<name>A0ABX0NQ66_9BURK</name>
<proteinExistence type="predicted"/>
<dbReference type="EMBL" id="WHJH01000006">
    <property type="protein sequence ID" value="NHZ88934.1"/>
    <property type="molecule type" value="Genomic_DNA"/>
</dbReference>
<sequence>MKLNHLPLLLALIGSSHACLAQQARIPAALEQESLDLSGTFGAGRLDVAFAAPGARPAVASVTLRLGALTTTLQACVAP</sequence>
<protein>
    <submittedName>
        <fullName evidence="2">Uncharacterized protein</fullName>
    </submittedName>
</protein>
<reference evidence="2 3" key="1">
    <citation type="submission" date="2019-10" db="EMBL/GenBank/DDBJ databases">
        <title>Taxonomy of Antarctic Massilia spp.: description of Massilia rubra sp. nov., Massilia aquatica sp. nov., Massilia mucilaginosa sp. nov., Massilia frigida sp. nov. isolated from streams, lakes and regoliths.</title>
        <authorList>
            <person name="Holochova P."/>
            <person name="Sedlacek I."/>
            <person name="Kralova S."/>
            <person name="Maslanova I."/>
            <person name="Busse H.-J."/>
            <person name="Stankova E."/>
            <person name="Vrbovska V."/>
            <person name="Kovarovic V."/>
            <person name="Bartak M."/>
            <person name="Svec P."/>
            <person name="Pantucek R."/>
        </authorList>
    </citation>
    <scope>NUCLEOTIDE SEQUENCE [LARGE SCALE GENOMIC DNA]</scope>
    <source>
        <strain evidence="2 3">CCM 8733</strain>
    </source>
</reference>
<dbReference type="RefSeq" id="WP_166872499.1">
    <property type="nucleotide sequence ID" value="NZ_WHJH01000006.1"/>
</dbReference>
<keyword evidence="3" id="KW-1185">Reference proteome</keyword>